<evidence type="ECO:0000256" key="14">
    <source>
        <dbReference type="SAM" id="MobiDB-lite"/>
    </source>
</evidence>
<feature type="region of interest" description="Disordered" evidence="14">
    <location>
        <begin position="380"/>
        <end position="404"/>
    </location>
</feature>
<dbReference type="InterPro" id="IPR036343">
    <property type="entry name" value="GluRdtase_N_sf"/>
</dbReference>
<comment type="pathway">
    <text evidence="1 8 13">Porphyrin-containing compound metabolism; protoporphyrin-IX biosynthesis; 5-aminolevulinate from L-glutamyl-tRNA(Glu): step 1/2.</text>
</comment>
<protein>
    <recommendedName>
        <fullName evidence="3 8">Glutamyl-tRNA reductase</fullName>
        <shortName evidence="8">GluTR</shortName>
        <ecNumber evidence="3 8">1.2.1.70</ecNumber>
    </recommendedName>
</protein>
<dbReference type="GO" id="GO:0019353">
    <property type="term" value="P:protoporphyrinogen IX biosynthetic process from glutamate"/>
    <property type="evidence" value="ECO:0007669"/>
    <property type="project" value="TreeGrafter"/>
</dbReference>
<dbReference type="Gene3D" id="3.30.460.30">
    <property type="entry name" value="Glutamyl-tRNA reductase, N-terminal domain"/>
    <property type="match status" value="1"/>
</dbReference>
<evidence type="ECO:0000256" key="2">
    <source>
        <dbReference type="ARBA" id="ARBA00005916"/>
    </source>
</evidence>
<dbReference type="InterPro" id="IPR006151">
    <property type="entry name" value="Shikm_DH/Glu-tRNA_Rdtase"/>
</dbReference>
<dbReference type="GO" id="GO:0050661">
    <property type="term" value="F:NADP binding"/>
    <property type="evidence" value="ECO:0007669"/>
    <property type="project" value="InterPro"/>
</dbReference>
<dbReference type="Gene3D" id="3.40.50.720">
    <property type="entry name" value="NAD(P)-binding Rossmann-like Domain"/>
    <property type="match status" value="1"/>
</dbReference>
<feature type="domain" description="Glutamyl-tRNA reductase N-terminal" evidence="17">
    <location>
        <begin position="10"/>
        <end position="150"/>
    </location>
</feature>
<evidence type="ECO:0000256" key="11">
    <source>
        <dbReference type="PIRSR" id="PIRSR000445-3"/>
    </source>
</evidence>
<dbReference type="PIRSF" id="PIRSF000445">
    <property type="entry name" value="4pyrrol_synth_GluRdtase"/>
    <property type="match status" value="1"/>
</dbReference>
<dbReference type="InterPro" id="IPR015895">
    <property type="entry name" value="4pyrrol_synth_GluRdtase_N"/>
</dbReference>
<evidence type="ECO:0000256" key="4">
    <source>
        <dbReference type="ARBA" id="ARBA00022857"/>
    </source>
</evidence>
<dbReference type="SUPFAM" id="SSF51735">
    <property type="entry name" value="NAD(P)-binding Rossmann-fold domains"/>
    <property type="match status" value="1"/>
</dbReference>
<feature type="domain" description="Tetrapyrrole biosynthesis glutamyl-tRNA reductase dimerisation" evidence="15">
    <location>
        <begin position="408"/>
        <end position="455"/>
    </location>
</feature>
<keyword evidence="5 8" id="KW-0560">Oxidoreductase</keyword>
<dbReference type="PROSITE" id="PS00747">
    <property type="entry name" value="GLUTR"/>
    <property type="match status" value="1"/>
</dbReference>
<comment type="subunit">
    <text evidence="8">Homodimer.</text>
</comment>
<name>A0A0D0IP02_9MICO</name>
<evidence type="ECO:0000313" key="18">
    <source>
        <dbReference type="EMBL" id="KIP52802.1"/>
    </source>
</evidence>
<dbReference type="Proteomes" id="UP000032120">
    <property type="component" value="Unassembled WGS sequence"/>
</dbReference>
<evidence type="ECO:0000256" key="3">
    <source>
        <dbReference type="ARBA" id="ARBA00012970"/>
    </source>
</evidence>
<dbReference type="Pfam" id="PF01488">
    <property type="entry name" value="Shikimate_DH"/>
    <property type="match status" value="1"/>
</dbReference>
<evidence type="ECO:0000256" key="1">
    <source>
        <dbReference type="ARBA" id="ARBA00005059"/>
    </source>
</evidence>
<comment type="caution">
    <text evidence="18">The sequence shown here is derived from an EMBL/GenBank/DDBJ whole genome shotgun (WGS) entry which is preliminary data.</text>
</comment>
<keyword evidence="19" id="KW-1185">Reference proteome</keyword>
<accession>A0A0D0IP02</accession>
<dbReference type="InterPro" id="IPR000343">
    <property type="entry name" value="4pyrrol_synth_GluRdtase"/>
</dbReference>
<dbReference type="Pfam" id="PF00745">
    <property type="entry name" value="GlutR_dimer"/>
    <property type="match status" value="1"/>
</dbReference>
<dbReference type="AlphaFoldDB" id="A0A0D0IP02"/>
<evidence type="ECO:0000256" key="10">
    <source>
        <dbReference type="PIRSR" id="PIRSR000445-2"/>
    </source>
</evidence>
<comment type="function">
    <text evidence="8">Catalyzes the NADPH-dependent reduction of glutamyl-tRNA(Glu) to glutamate 1-semialdehyde (GSA).</text>
</comment>
<feature type="active site" description="Nucleophile" evidence="8 9">
    <location>
        <position position="46"/>
    </location>
</feature>
<organism evidence="18 19">
    <name type="scientific">Leucobacter komagatae</name>
    <dbReference type="NCBI Taxonomy" id="55969"/>
    <lineage>
        <taxon>Bacteria</taxon>
        <taxon>Bacillati</taxon>
        <taxon>Actinomycetota</taxon>
        <taxon>Actinomycetes</taxon>
        <taxon>Micrococcales</taxon>
        <taxon>Microbacteriaceae</taxon>
        <taxon>Leucobacter</taxon>
    </lineage>
</organism>
<comment type="catalytic activity">
    <reaction evidence="7 8 13">
        <text>(S)-4-amino-5-oxopentanoate + tRNA(Glu) + NADP(+) = L-glutamyl-tRNA(Glu) + NADPH + H(+)</text>
        <dbReference type="Rhea" id="RHEA:12344"/>
        <dbReference type="Rhea" id="RHEA-COMP:9663"/>
        <dbReference type="Rhea" id="RHEA-COMP:9680"/>
        <dbReference type="ChEBI" id="CHEBI:15378"/>
        <dbReference type="ChEBI" id="CHEBI:57501"/>
        <dbReference type="ChEBI" id="CHEBI:57783"/>
        <dbReference type="ChEBI" id="CHEBI:58349"/>
        <dbReference type="ChEBI" id="CHEBI:78442"/>
        <dbReference type="ChEBI" id="CHEBI:78520"/>
        <dbReference type="EC" id="1.2.1.70"/>
    </reaction>
</comment>
<dbReference type="EMBL" id="JXSQ01000007">
    <property type="protein sequence ID" value="KIP52802.1"/>
    <property type="molecule type" value="Genomic_DNA"/>
</dbReference>
<feature type="compositionally biased region" description="Low complexity" evidence="14">
    <location>
        <begin position="387"/>
        <end position="404"/>
    </location>
</feature>
<evidence type="ECO:0000256" key="9">
    <source>
        <dbReference type="PIRSR" id="PIRSR000445-1"/>
    </source>
</evidence>
<evidence type="ECO:0000256" key="6">
    <source>
        <dbReference type="ARBA" id="ARBA00023244"/>
    </source>
</evidence>
<evidence type="ECO:0000313" key="19">
    <source>
        <dbReference type="Proteomes" id="UP000032120"/>
    </source>
</evidence>
<dbReference type="EC" id="1.2.1.70" evidence="3 8"/>
<evidence type="ECO:0000256" key="12">
    <source>
        <dbReference type="PIRSR" id="PIRSR000445-4"/>
    </source>
</evidence>
<dbReference type="PANTHER" id="PTHR43013">
    <property type="entry name" value="GLUTAMYL-TRNA REDUCTASE"/>
    <property type="match status" value="1"/>
</dbReference>
<evidence type="ECO:0000259" key="15">
    <source>
        <dbReference type="Pfam" id="PF00745"/>
    </source>
</evidence>
<dbReference type="RefSeq" id="WP_042543846.1">
    <property type="nucleotide sequence ID" value="NZ_JXSQ01000007.1"/>
</dbReference>
<feature type="binding site" evidence="8 11">
    <location>
        <begin position="183"/>
        <end position="188"/>
    </location>
    <ligand>
        <name>NADP(+)</name>
        <dbReference type="ChEBI" id="CHEBI:58349"/>
    </ligand>
</feature>
<dbReference type="HAMAP" id="MF_00087">
    <property type="entry name" value="Glu_tRNA_reductase"/>
    <property type="match status" value="1"/>
</dbReference>
<feature type="binding site" evidence="8 10">
    <location>
        <position position="114"/>
    </location>
    <ligand>
        <name>substrate</name>
    </ligand>
</feature>
<dbReference type="GO" id="GO:0008883">
    <property type="term" value="F:glutamyl-tRNA reductase activity"/>
    <property type="evidence" value="ECO:0007669"/>
    <property type="project" value="UniProtKB-UniRule"/>
</dbReference>
<keyword evidence="6 8" id="KW-0627">Porphyrin biosynthesis</keyword>
<evidence type="ECO:0000256" key="13">
    <source>
        <dbReference type="RuleBase" id="RU000584"/>
    </source>
</evidence>
<comment type="similarity">
    <text evidence="2 8 13">Belongs to the glutamyl-tRNA reductase family.</text>
</comment>
<feature type="domain" description="Quinate/shikimate 5-dehydrogenase/glutamyl-tRNA reductase" evidence="16">
    <location>
        <begin position="166"/>
        <end position="294"/>
    </location>
</feature>
<dbReference type="InterPro" id="IPR018214">
    <property type="entry name" value="GluRdtase_CS"/>
</dbReference>
<keyword evidence="4 8" id="KW-0521">NADP</keyword>
<evidence type="ECO:0000259" key="16">
    <source>
        <dbReference type="Pfam" id="PF01488"/>
    </source>
</evidence>
<dbReference type="InterPro" id="IPR036291">
    <property type="entry name" value="NAD(P)-bd_dom_sf"/>
</dbReference>
<feature type="binding site" evidence="8 10">
    <location>
        <position position="103"/>
    </location>
    <ligand>
        <name>substrate</name>
    </ligand>
</feature>
<evidence type="ECO:0000256" key="5">
    <source>
        <dbReference type="ARBA" id="ARBA00023002"/>
    </source>
</evidence>
<dbReference type="UniPathway" id="UPA00251">
    <property type="reaction ID" value="UER00316"/>
</dbReference>
<feature type="binding site" evidence="8 10">
    <location>
        <begin position="45"/>
        <end position="48"/>
    </location>
    <ligand>
        <name>substrate</name>
    </ligand>
</feature>
<evidence type="ECO:0000256" key="7">
    <source>
        <dbReference type="ARBA" id="ARBA00047464"/>
    </source>
</evidence>
<evidence type="ECO:0000256" key="8">
    <source>
        <dbReference type="HAMAP-Rule" id="MF_00087"/>
    </source>
</evidence>
<feature type="site" description="Important for activity" evidence="8 12">
    <location>
        <position position="93"/>
    </location>
</feature>
<dbReference type="Pfam" id="PF05201">
    <property type="entry name" value="GlutR_N"/>
    <property type="match status" value="1"/>
</dbReference>
<gene>
    <name evidence="8" type="primary">hemA</name>
    <name evidence="18" type="ORF">SD72_07510</name>
</gene>
<dbReference type="SUPFAM" id="SSF69742">
    <property type="entry name" value="Glutamyl tRNA-reductase catalytic, N-terminal domain"/>
    <property type="match status" value="1"/>
</dbReference>
<evidence type="ECO:0000259" key="17">
    <source>
        <dbReference type="Pfam" id="PF05201"/>
    </source>
</evidence>
<proteinExistence type="inferred from homology"/>
<reference evidence="18 19" key="1">
    <citation type="submission" date="2015-01" db="EMBL/GenBank/DDBJ databases">
        <title>Draft genome sequence of Leucobacter komagatae strain VKM ST2845.</title>
        <authorList>
            <person name="Karlyshev A.V."/>
            <person name="Kudryashova E.B."/>
        </authorList>
    </citation>
    <scope>NUCLEOTIDE SEQUENCE [LARGE SCALE GENOMIC DNA]</scope>
    <source>
        <strain evidence="18 19">VKM ST2845</strain>
    </source>
</reference>
<comment type="domain">
    <text evidence="8">Possesses an unusual extended V-shaped dimeric structure with each monomer consisting of three distinct domains arranged along a curved 'spinal' alpha-helix. The N-terminal catalytic domain specifically recognizes the glutamate moiety of the substrate. The second domain is the NADPH-binding domain, and the third C-terminal domain is responsible for dimerization.</text>
</comment>
<comment type="miscellaneous">
    <text evidence="8">During catalysis, the active site Cys acts as a nucleophile attacking the alpha-carbonyl group of tRNA-bound glutamate with the formation of a thioester intermediate between enzyme and glutamate, and the concomitant release of tRNA(Glu). The thioester intermediate is finally reduced by direct hydride transfer from NADPH, to form the product GSA.</text>
</comment>
<dbReference type="InterPro" id="IPR015896">
    <property type="entry name" value="4pyrrol_synth_GluRdtase_dimer"/>
</dbReference>
<dbReference type="PANTHER" id="PTHR43013:SF1">
    <property type="entry name" value="GLUTAMYL-TRNA REDUCTASE"/>
    <property type="match status" value="1"/>
</dbReference>
<sequence length="465" mass="48224">MLISLSFGLDRAPFELLEALSKRSAEIAAGLDDPTLTTGSVVVATCNRFEVYAETGQDRSAAVLSRIAAASHISEAELAGVVAVATEHETASHLFAVASGLESAVVGESEIAGQVRRAHDDARERGTLTHDLEHLFRTATRTSRDVGHRTDIRSAGRSLVRLALRIAESRVPDWQQVRVLLIGTGAYAGATVAALRARGTEMISVYSPSGRAEIYAEQHGLAVARGDDLAAQLAAADLVIACTRAEEPVLTSDLLRAAADADRPRLLIDLGMPRNIDHAVAELPGIELLDIETIAKHAPVAELTAAAEAQDIVRDAAAEFSASRAERDALPALLALRTHVMGILEDELCRARAASGSTAPSAASGAGNAVAAAARETGTGAAGTAGAGTADTGTTSGPDAASAAAAAADRTAEIEAALRRFTGKLLHTPMTRIRTLGREGRVPDAAEALETLFGIDPLRSRSGQG</sequence>
<dbReference type="NCBIfam" id="TIGR01035">
    <property type="entry name" value="hemA"/>
    <property type="match status" value="1"/>
</dbReference>
<dbReference type="NCBIfam" id="NF000750">
    <property type="entry name" value="PRK00045.3-4"/>
    <property type="match status" value="1"/>
</dbReference>
<feature type="binding site" evidence="8 10">
    <location>
        <begin position="108"/>
        <end position="110"/>
    </location>
    <ligand>
        <name>substrate</name>
    </ligand>
</feature>